<dbReference type="PRINTS" id="PR00080">
    <property type="entry name" value="SDRFAMILY"/>
</dbReference>
<evidence type="ECO:0000256" key="2">
    <source>
        <dbReference type="ARBA" id="ARBA00023002"/>
    </source>
</evidence>
<evidence type="ECO:0000313" key="4">
    <source>
        <dbReference type="EMBL" id="KDR10164.1"/>
    </source>
</evidence>
<keyword evidence="5" id="KW-1185">Reference proteome</keyword>
<dbReference type="SUPFAM" id="SSF51735">
    <property type="entry name" value="NAD(P)-binding Rossmann-fold domains"/>
    <property type="match status" value="1"/>
</dbReference>
<dbReference type="InterPro" id="IPR002347">
    <property type="entry name" value="SDR_fam"/>
</dbReference>
<dbReference type="OrthoDB" id="1933717at2759"/>
<organism evidence="4 5">
    <name type="scientific">Zootermopsis nevadensis</name>
    <name type="common">Dampwood termite</name>
    <dbReference type="NCBI Taxonomy" id="136037"/>
    <lineage>
        <taxon>Eukaryota</taxon>
        <taxon>Metazoa</taxon>
        <taxon>Ecdysozoa</taxon>
        <taxon>Arthropoda</taxon>
        <taxon>Hexapoda</taxon>
        <taxon>Insecta</taxon>
        <taxon>Pterygota</taxon>
        <taxon>Neoptera</taxon>
        <taxon>Polyneoptera</taxon>
        <taxon>Dictyoptera</taxon>
        <taxon>Blattodea</taxon>
        <taxon>Blattoidea</taxon>
        <taxon>Termitoidae</taxon>
        <taxon>Termopsidae</taxon>
        <taxon>Zootermopsis</taxon>
    </lineage>
</organism>
<dbReference type="InParanoid" id="A0A067QP16"/>
<reference evidence="4 5" key="1">
    <citation type="journal article" date="2014" name="Nat. Commun.">
        <title>Molecular traces of alternative social organization in a termite genome.</title>
        <authorList>
            <person name="Terrapon N."/>
            <person name="Li C."/>
            <person name="Robertson H.M."/>
            <person name="Ji L."/>
            <person name="Meng X."/>
            <person name="Booth W."/>
            <person name="Chen Z."/>
            <person name="Childers C.P."/>
            <person name="Glastad K.M."/>
            <person name="Gokhale K."/>
            <person name="Gowin J."/>
            <person name="Gronenberg W."/>
            <person name="Hermansen R.A."/>
            <person name="Hu H."/>
            <person name="Hunt B.G."/>
            <person name="Huylmans A.K."/>
            <person name="Khalil S.M."/>
            <person name="Mitchell R.D."/>
            <person name="Munoz-Torres M.C."/>
            <person name="Mustard J.A."/>
            <person name="Pan H."/>
            <person name="Reese J.T."/>
            <person name="Scharf M.E."/>
            <person name="Sun F."/>
            <person name="Vogel H."/>
            <person name="Xiao J."/>
            <person name="Yang W."/>
            <person name="Yang Z."/>
            <person name="Yang Z."/>
            <person name="Zhou J."/>
            <person name="Zhu J."/>
            <person name="Brent C.S."/>
            <person name="Elsik C.G."/>
            <person name="Goodisman M.A."/>
            <person name="Liberles D.A."/>
            <person name="Roe R.M."/>
            <person name="Vargo E.L."/>
            <person name="Vilcinskas A."/>
            <person name="Wang J."/>
            <person name="Bornberg-Bauer E."/>
            <person name="Korb J."/>
            <person name="Zhang G."/>
            <person name="Liebig J."/>
        </authorList>
    </citation>
    <scope>NUCLEOTIDE SEQUENCE [LARGE SCALE GENOMIC DNA]</scope>
    <source>
        <tissue evidence="4">Whole organism</tissue>
    </source>
</reference>
<evidence type="ECO:0000313" key="5">
    <source>
        <dbReference type="Proteomes" id="UP000027135"/>
    </source>
</evidence>
<dbReference type="InterPro" id="IPR020904">
    <property type="entry name" value="Sc_DH/Rdtase_CS"/>
</dbReference>
<dbReference type="eggNOG" id="KOG1205">
    <property type="taxonomic scope" value="Eukaryota"/>
</dbReference>
<dbReference type="OMA" id="NVCVREI"/>
<keyword evidence="2" id="KW-0560">Oxidoreductase</keyword>
<dbReference type="EMBL" id="KK853182">
    <property type="protein sequence ID" value="KDR10164.1"/>
    <property type="molecule type" value="Genomic_DNA"/>
</dbReference>
<dbReference type="PROSITE" id="PS00061">
    <property type="entry name" value="ADH_SHORT"/>
    <property type="match status" value="1"/>
</dbReference>
<dbReference type="FunFam" id="3.40.50.720:FF:000047">
    <property type="entry name" value="NADP-dependent L-serine/L-allo-threonine dehydrogenase"/>
    <property type="match status" value="1"/>
</dbReference>
<dbReference type="PANTHER" id="PTHR43115">
    <property type="entry name" value="DEHYDROGENASE/REDUCTASE SDR FAMILY MEMBER 11"/>
    <property type="match status" value="1"/>
</dbReference>
<dbReference type="FunCoup" id="A0A067QP16">
    <property type="interactions" value="57"/>
</dbReference>
<name>A0A067QP16_ZOONE</name>
<evidence type="ECO:0000256" key="3">
    <source>
        <dbReference type="RuleBase" id="RU000363"/>
    </source>
</evidence>
<dbReference type="Proteomes" id="UP000027135">
    <property type="component" value="Unassembled WGS sequence"/>
</dbReference>
<proteinExistence type="inferred from homology"/>
<dbReference type="GO" id="GO:0016616">
    <property type="term" value="F:oxidoreductase activity, acting on the CH-OH group of donors, NAD or NADP as acceptor"/>
    <property type="evidence" value="ECO:0007669"/>
    <property type="project" value="UniProtKB-ARBA"/>
</dbReference>
<evidence type="ECO:0000256" key="1">
    <source>
        <dbReference type="ARBA" id="ARBA00006484"/>
    </source>
</evidence>
<protein>
    <submittedName>
        <fullName evidence="4">Dehydrogenase/reductase SDR family member 11</fullName>
    </submittedName>
</protein>
<dbReference type="Gene3D" id="3.40.50.720">
    <property type="entry name" value="NAD(P)-binding Rossmann-like Domain"/>
    <property type="match status" value="1"/>
</dbReference>
<dbReference type="PRINTS" id="PR00081">
    <property type="entry name" value="GDHRDH"/>
</dbReference>
<sequence>MERWTDKVAVVTGSSSGIGAAVSLELVKHGMQVAGLARRISKVQELADSLTGGPGKLLPIRCDISKEDDILCAFAEVKKKLGGVDVLVNNAGVMYESLLSEGSSDEWRNMFDVNVLGLSVCTREALKIMRERDLSSGHIVHINSIAGHYDVSMPGFHMYSATKHAVTALTEGLRRELVSQNSRIRVTSVSPGLVDTEMLRAGARKSLNTDELYARVPSLKPRDVADAVVYVLAAPPHVQIHELTVKPVGEINL</sequence>
<dbReference type="Pfam" id="PF00106">
    <property type="entry name" value="adh_short"/>
    <property type="match status" value="1"/>
</dbReference>
<dbReference type="PANTHER" id="PTHR43115:SF4">
    <property type="entry name" value="DEHYDROGENASE_REDUCTASE SDR FAMILY MEMBER 11"/>
    <property type="match status" value="1"/>
</dbReference>
<dbReference type="AlphaFoldDB" id="A0A067QP16"/>
<dbReference type="InterPro" id="IPR036291">
    <property type="entry name" value="NAD(P)-bd_dom_sf"/>
</dbReference>
<comment type="similarity">
    <text evidence="1 3">Belongs to the short-chain dehydrogenases/reductases (SDR) family.</text>
</comment>
<gene>
    <name evidence="4" type="ORF">L798_00218</name>
</gene>
<accession>A0A067QP16</accession>
<dbReference type="STRING" id="136037.A0A067QP16"/>